<feature type="domain" description="BBS7 GAE" evidence="3">
    <location>
        <begin position="364"/>
        <end position="472"/>
    </location>
</feature>
<dbReference type="GO" id="GO:0060271">
    <property type="term" value="P:cilium assembly"/>
    <property type="evidence" value="ECO:0007669"/>
    <property type="project" value="TreeGrafter"/>
</dbReference>
<dbReference type="InterPro" id="IPR056334">
    <property type="entry name" value="BBS7_GAE_dom"/>
</dbReference>
<dbReference type="GO" id="GO:0034464">
    <property type="term" value="C:BBSome"/>
    <property type="evidence" value="ECO:0007669"/>
    <property type="project" value="TreeGrafter"/>
</dbReference>
<name>A0AAW1K6R1_POPJA</name>
<evidence type="ECO:0000313" key="6">
    <source>
        <dbReference type="EMBL" id="KAK9712871.1"/>
    </source>
</evidence>
<dbReference type="GO" id="GO:0008104">
    <property type="term" value="P:intracellular protein localization"/>
    <property type="evidence" value="ECO:0007669"/>
    <property type="project" value="TreeGrafter"/>
</dbReference>
<gene>
    <name evidence="6" type="ORF">QE152_g24686</name>
</gene>
<dbReference type="GO" id="GO:0043005">
    <property type="term" value="C:neuron projection"/>
    <property type="evidence" value="ECO:0007669"/>
    <property type="project" value="TreeGrafter"/>
</dbReference>
<dbReference type="PANTHER" id="PTHR16074:SF4">
    <property type="entry name" value="BARDET-BIEDL SYNDROME 7 PROTEIN"/>
    <property type="match status" value="1"/>
</dbReference>
<comment type="caution">
    <text evidence="6">The sequence shown here is derived from an EMBL/GenBank/DDBJ whole genome shotgun (WGS) entry which is preliminary data.</text>
</comment>
<dbReference type="InterPro" id="IPR056333">
    <property type="entry name" value="BBS7_pf_dom"/>
</dbReference>
<sequence length="703" mass="79548">MELELYRIDYTIVGVTASNCMKLLPSSFKESQKIAIGDSDGILQVFSIKKEDIQIQFKTLPGSKISSLQLAGARGSPADKIFIASENEVRGYTKKGKLFLSFDTNLTEPITSMYVLGNDLFICGKHIYNHYKDCKDVGSYLCGDCIVDVVALHSDKTHRLVSLIACEGRMIRALEHARNRMEQNIFSLEQTADGRVGLLDIEELQSFKKWIIGNKKYSSGISCIESHDLTGDTIKNIIIGRNDGNLEIYSASIIDEIDEAVIIFVDNCNESITAIQCGVISHSNQDELIVSTYTGRIIGWTTEATTTHFIADNSSTNYAYASDTSQKIIKLKNELEDLQTKVAKERDKYQALTQSLFDEMSTIPMLNIKHSMILNKTAAAYTLSLEVPTAIDNVLLQSNVPVDLLDVEKNSAVVSYSEQDPKNGNFLLATYRCQINTNRLEVKIRTIEGQHGILQAYITPLTQPKFCQLKTYEIKPLSLHLRIHNFDQSRPYNSLILKGQFSLAEIHSWVYQCLPEVPEKPQVTEKTELYFQSSFLDTILFCSYWQGEAEFKSDNVSTISTLKDFLSKEATKKKIKIDVNSNIIDESITHVLKIIDPKLKTHTELSNKITLLDALHELEINDPSSVSCLSSKYKELLENEKELRLEFTSQPSYLDRLYGIITDLYVDFYKLKGTNVKSKIPKLINILDNYSYEDLLQQFRPNC</sequence>
<reference evidence="6 7" key="1">
    <citation type="journal article" date="2024" name="BMC Genomics">
        <title>De novo assembly and annotation of Popillia japonica's genome with initial clues to its potential as an invasive pest.</title>
        <authorList>
            <person name="Cucini C."/>
            <person name="Boschi S."/>
            <person name="Funari R."/>
            <person name="Cardaioli E."/>
            <person name="Iannotti N."/>
            <person name="Marturano G."/>
            <person name="Paoli F."/>
            <person name="Bruttini M."/>
            <person name="Carapelli A."/>
            <person name="Frati F."/>
            <person name="Nardi F."/>
        </authorList>
    </citation>
    <scope>NUCLEOTIDE SEQUENCE [LARGE SCALE GENOMIC DNA]</scope>
    <source>
        <strain evidence="6">DMR45628</strain>
    </source>
</reference>
<dbReference type="InterPro" id="IPR056332">
    <property type="entry name" value="Beta-prop_BBS7"/>
</dbReference>
<accession>A0AAW1K6R1</accession>
<dbReference type="InterPro" id="IPR056335">
    <property type="entry name" value="BBS7_hairpin"/>
</dbReference>
<organism evidence="6 7">
    <name type="scientific">Popillia japonica</name>
    <name type="common">Japanese beetle</name>
    <dbReference type="NCBI Taxonomy" id="7064"/>
    <lineage>
        <taxon>Eukaryota</taxon>
        <taxon>Metazoa</taxon>
        <taxon>Ecdysozoa</taxon>
        <taxon>Arthropoda</taxon>
        <taxon>Hexapoda</taxon>
        <taxon>Insecta</taxon>
        <taxon>Pterygota</taxon>
        <taxon>Neoptera</taxon>
        <taxon>Endopterygota</taxon>
        <taxon>Coleoptera</taxon>
        <taxon>Polyphaga</taxon>
        <taxon>Scarabaeiformia</taxon>
        <taxon>Scarabaeidae</taxon>
        <taxon>Rutelinae</taxon>
        <taxon>Popillia</taxon>
    </lineage>
</organism>
<dbReference type="PANTHER" id="PTHR16074">
    <property type="entry name" value="BARDET-BIEDL SYNDROME 7 PROTEIN"/>
    <property type="match status" value="1"/>
</dbReference>
<feature type="domain" description="BBS7 helical hairpin" evidence="2">
    <location>
        <begin position="585"/>
        <end position="699"/>
    </location>
</feature>
<protein>
    <submittedName>
        <fullName evidence="6">Ciliary BBSome complex subunit 2, C-terminal</fullName>
    </submittedName>
</protein>
<keyword evidence="1" id="KW-0175">Coiled coil</keyword>
<proteinExistence type="predicted"/>
<feature type="coiled-coil region" evidence="1">
    <location>
        <begin position="321"/>
        <end position="355"/>
    </location>
</feature>
<evidence type="ECO:0000256" key="1">
    <source>
        <dbReference type="SAM" id="Coils"/>
    </source>
</evidence>
<dbReference type="InterPro" id="IPR036322">
    <property type="entry name" value="WD40_repeat_dom_sf"/>
</dbReference>
<dbReference type="Pfam" id="PF23349">
    <property type="entry name" value="BBS7_hp"/>
    <property type="match status" value="1"/>
</dbReference>
<evidence type="ECO:0000259" key="2">
    <source>
        <dbReference type="Pfam" id="PF23349"/>
    </source>
</evidence>
<dbReference type="SUPFAM" id="SSF50978">
    <property type="entry name" value="WD40 repeat-like"/>
    <property type="match status" value="1"/>
</dbReference>
<keyword evidence="7" id="KW-1185">Reference proteome</keyword>
<dbReference type="Pfam" id="PF23743">
    <property type="entry name" value="Beta-prop_BBS7"/>
    <property type="match status" value="1"/>
</dbReference>
<dbReference type="GO" id="GO:0005930">
    <property type="term" value="C:axoneme"/>
    <property type="evidence" value="ECO:0007669"/>
    <property type="project" value="TreeGrafter"/>
</dbReference>
<evidence type="ECO:0000259" key="5">
    <source>
        <dbReference type="Pfam" id="PF23743"/>
    </source>
</evidence>
<evidence type="ECO:0000259" key="3">
    <source>
        <dbReference type="Pfam" id="PF23360"/>
    </source>
</evidence>
<dbReference type="Proteomes" id="UP001458880">
    <property type="component" value="Unassembled WGS sequence"/>
</dbReference>
<evidence type="ECO:0000259" key="4">
    <source>
        <dbReference type="Pfam" id="PF23361"/>
    </source>
</evidence>
<dbReference type="GO" id="GO:0016020">
    <property type="term" value="C:membrane"/>
    <property type="evidence" value="ECO:0007669"/>
    <property type="project" value="TreeGrafter"/>
</dbReference>
<dbReference type="EMBL" id="JASPKY010000256">
    <property type="protein sequence ID" value="KAK9712871.1"/>
    <property type="molecule type" value="Genomic_DNA"/>
</dbReference>
<evidence type="ECO:0000313" key="7">
    <source>
        <dbReference type="Proteomes" id="UP001458880"/>
    </source>
</evidence>
<dbReference type="GO" id="GO:0036064">
    <property type="term" value="C:ciliary basal body"/>
    <property type="evidence" value="ECO:0007669"/>
    <property type="project" value="TreeGrafter"/>
</dbReference>
<dbReference type="Pfam" id="PF23360">
    <property type="entry name" value="BBS7_GAE"/>
    <property type="match status" value="1"/>
</dbReference>
<dbReference type="AlphaFoldDB" id="A0AAW1K6R1"/>
<feature type="domain" description="BBS7 beta-propeller" evidence="5">
    <location>
        <begin position="21"/>
        <end position="302"/>
    </location>
</feature>
<feature type="domain" description="BBS7 platform" evidence="4">
    <location>
        <begin position="480"/>
        <end position="581"/>
    </location>
</feature>
<dbReference type="Pfam" id="PF23361">
    <property type="entry name" value="BBS7_pf"/>
    <property type="match status" value="1"/>
</dbReference>